<accession>A0A154L7B0</accession>
<dbReference type="CDD" id="cd01335">
    <property type="entry name" value="Radical_SAM"/>
    <property type="match status" value="1"/>
</dbReference>
<evidence type="ECO:0000259" key="5">
    <source>
        <dbReference type="PROSITE" id="PS51918"/>
    </source>
</evidence>
<dbReference type="GO" id="GO:0051536">
    <property type="term" value="F:iron-sulfur cluster binding"/>
    <property type="evidence" value="ECO:0007669"/>
    <property type="project" value="UniProtKB-KW"/>
</dbReference>
<dbReference type="SFLD" id="SFLDS00029">
    <property type="entry name" value="Radical_SAM"/>
    <property type="match status" value="1"/>
</dbReference>
<dbReference type="EMBL" id="LPVY01000012">
    <property type="protein sequence ID" value="KZB64612.1"/>
    <property type="molecule type" value="Genomic_DNA"/>
</dbReference>
<comment type="caution">
    <text evidence="6">The sequence shown here is derived from an EMBL/GenBank/DDBJ whole genome shotgun (WGS) entry which is preliminary data.</text>
</comment>
<evidence type="ECO:0000256" key="3">
    <source>
        <dbReference type="ARBA" id="ARBA00023014"/>
    </source>
</evidence>
<sequence length="412" mass="45957">MTSVRATWALRISLECSYFVLYFEHMRNIIEPTSDHIETAQPGEGWSHPDFNPDLLPARRQKGRGAVSNIDGRFERHSHQAIDDGWMTSLMEDQDASRIRTTLGIDGARSVITKNQSPDVPFDRSINPYRGCEHGCIYCFARPTHAYLGLSPGLDFETKLFWKPDAPALLRKQLAVKSYMPAPIVIGTSTDPYQPVEREKQLTRSIIKVLGDCHHPFSIITKGALVTRDIDLIAPMAARNRASVAVSVTSLDHRLSNLLEPRASAPHRRLDAIRKLADAGIPVTVLCAPIIPGLNDMEIENLVAAVRDAGATSVSHIVVRLPLEIADLFEEWLEANYPDRKAKVMSLIRQMRDGERYQSEFGTRMRGTGPIADLIARRFDAARKKHGMTGRSLNLDCSGFVHPNANGQMSLF</sequence>
<dbReference type="GO" id="GO:0046872">
    <property type="term" value="F:metal ion binding"/>
    <property type="evidence" value="ECO:0007669"/>
    <property type="project" value="UniProtKB-KW"/>
</dbReference>
<name>A0A154L7B0_9PROT</name>
<keyword evidence="3" id="KW-0411">Iron-sulfur</keyword>
<dbReference type="SUPFAM" id="SSF102114">
    <property type="entry name" value="Radical SAM enzymes"/>
    <property type="match status" value="1"/>
</dbReference>
<dbReference type="InterPro" id="IPR006638">
    <property type="entry name" value="Elp3/MiaA/NifB-like_rSAM"/>
</dbReference>
<organism evidence="6 7">
    <name type="scientific">Thalassospira lucentensis</name>
    <dbReference type="NCBI Taxonomy" id="168935"/>
    <lineage>
        <taxon>Bacteria</taxon>
        <taxon>Pseudomonadati</taxon>
        <taxon>Pseudomonadota</taxon>
        <taxon>Alphaproteobacteria</taxon>
        <taxon>Rhodospirillales</taxon>
        <taxon>Thalassospiraceae</taxon>
        <taxon>Thalassospira</taxon>
    </lineage>
</organism>
<dbReference type="AlphaFoldDB" id="A0A154L7B0"/>
<evidence type="ECO:0000313" key="7">
    <source>
        <dbReference type="Proteomes" id="UP000076335"/>
    </source>
</evidence>
<evidence type="ECO:0000256" key="2">
    <source>
        <dbReference type="ARBA" id="ARBA00023004"/>
    </source>
</evidence>
<evidence type="ECO:0000313" key="6">
    <source>
        <dbReference type="EMBL" id="KZB64612.1"/>
    </source>
</evidence>
<keyword evidence="1" id="KW-0479">Metal-binding</keyword>
<dbReference type="InterPro" id="IPR007197">
    <property type="entry name" value="rSAM"/>
</dbReference>
<keyword evidence="2" id="KW-0408">Iron</keyword>
<dbReference type="InterPro" id="IPR058240">
    <property type="entry name" value="rSAM_sf"/>
</dbReference>
<evidence type="ECO:0000256" key="1">
    <source>
        <dbReference type="ARBA" id="ARBA00022723"/>
    </source>
</evidence>
<evidence type="ECO:0000256" key="4">
    <source>
        <dbReference type="SAM" id="MobiDB-lite"/>
    </source>
</evidence>
<dbReference type="PROSITE" id="PS51918">
    <property type="entry name" value="RADICAL_SAM"/>
    <property type="match status" value="1"/>
</dbReference>
<dbReference type="PANTHER" id="PTHR43432:SF3">
    <property type="entry name" value="SLR0285 PROTEIN"/>
    <property type="match status" value="1"/>
</dbReference>
<dbReference type="SFLD" id="SFLDG01084">
    <property type="entry name" value="Uncharacterised_Radical_SAM_Su"/>
    <property type="match status" value="1"/>
</dbReference>
<dbReference type="Gene3D" id="3.80.30.30">
    <property type="match status" value="1"/>
</dbReference>
<dbReference type="PANTHER" id="PTHR43432">
    <property type="entry name" value="SLR0285 PROTEIN"/>
    <property type="match status" value="1"/>
</dbReference>
<dbReference type="SMART" id="SM00729">
    <property type="entry name" value="Elp3"/>
    <property type="match status" value="1"/>
</dbReference>
<dbReference type="NCBIfam" id="NF033668">
    <property type="entry name" value="rSAM_PA0069"/>
    <property type="match status" value="1"/>
</dbReference>
<dbReference type="Proteomes" id="UP000076335">
    <property type="component" value="Unassembled WGS sequence"/>
</dbReference>
<reference evidence="6 7" key="1">
    <citation type="submission" date="2015-12" db="EMBL/GenBank/DDBJ databases">
        <title>Genome sequence of Thalassospira lucentensis MCCC 1A02072.</title>
        <authorList>
            <person name="Lu L."/>
            <person name="Lai Q."/>
            <person name="Shao Z."/>
            <person name="Qian P."/>
        </authorList>
    </citation>
    <scope>NUCLEOTIDE SEQUENCE [LARGE SCALE GENOMIC DNA]</scope>
    <source>
        <strain evidence="6 7">MCCC 1A02072</strain>
    </source>
</reference>
<gene>
    <name evidence="6" type="ORF">AUP42_01585</name>
</gene>
<dbReference type="GO" id="GO:0003824">
    <property type="term" value="F:catalytic activity"/>
    <property type="evidence" value="ECO:0007669"/>
    <property type="project" value="InterPro"/>
</dbReference>
<feature type="region of interest" description="Disordered" evidence="4">
    <location>
        <begin position="37"/>
        <end position="58"/>
    </location>
</feature>
<dbReference type="OrthoDB" id="9785699at2"/>
<dbReference type="InterPro" id="IPR040086">
    <property type="entry name" value="MJ0683-like"/>
</dbReference>
<protein>
    <submittedName>
        <fullName evidence="6">Radical SAM protein</fullName>
    </submittedName>
</protein>
<feature type="domain" description="Radical SAM core" evidence="5">
    <location>
        <begin position="118"/>
        <end position="356"/>
    </location>
</feature>
<dbReference type="Pfam" id="PF04055">
    <property type="entry name" value="Radical_SAM"/>
    <property type="match status" value="1"/>
</dbReference>
<proteinExistence type="predicted"/>